<name>A0A6B0SVC1_9EURY</name>
<keyword evidence="1" id="KW-0812">Transmembrane</keyword>
<organism evidence="2 3">
    <name type="scientific">Halobaculum saliterrae</name>
    <dbReference type="NCBI Taxonomy" id="2073113"/>
    <lineage>
        <taxon>Archaea</taxon>
        <taxon>Methanobacteriati</taxon>
        <taxon>Methanobacteriota</taxon>
        <taxon>Stenosarchaea group</taxon>
        <taxon>Halobacteria</taxon>
        <taxon>Halobacteriales</taxon>
        <taxon>Haloferacaceae</taxon>
        <taxon>Halobaculum</taxon>
    </lineage>
</organism>
<comment type="caution">
    <text evidence="2">The sequence shown here is derived from an EMBL/GenBank/DDBJ whole genome shotgun (WGS) entry which is preliminary data.</text>
</comment>
<feature type="transmembrane region" description="Helical" evidence="1">
    <location>
        <begin position="32"/>
        <end position="53"/>
    </location>
</feature>
<dbReference type="RefSeq" id="WP_159669073.1">
    <property type="nucleotide sequence ID" value="NZ_WUUS01000009.1"/>
</dbReference>
<sequence>MVSRENVVILVFIAAAVVLLYATTLLGEQPLWVGGAVVVGVGVIAPLLVNGYLDRQSE</sequence>
<keyword evidence="3" id="KW-1185">Reference proteome</keyword>
<dbReference type="EMBL" id="WUUS01000009">
    <property type="protein sequence ID" value="MXR42575.1"/>
    <property type="molecule type" value="Genomic_DNA"/>
</dbReference>
<keyword evidence="1" id="KW-1133">Transmembrane helix</keyword>
<dbReference type="InterPro" id="IPR058293">
    <property type="entry name" value="DUF7987"/>
</dbReference>
<dbReference type="Pfam" id="PF25949">
    <property type="entry name" value="DUF7987"/>
    <property type="match status" value="1"/>
</dbReference>
<dbReference type="AlphaFoldDB" id="A0A6B0SVC1"/>
<feature type="transmembrane region" description="Helical" evidence="1">
    <location>
        <begin position="7"/>
        <end position="26"/>
    </location>
</feature>
<proteinExistence type="predicted"/>
<evidence type="ECO:0000256" key="1">
    <source>
        <dbReference type="SAM" id="Phobius"/>
    </source>
</evidence>
<evidence type="ECO:0000313" key="3">
    <source>
        <dbReference type="Proteomes" id="UP000437065"/>
    </source>
</evidence>
<keyword evidence="1" id="KW-0472">Membrane</keyword>
<dbReference type="Proteomes" id="UP000437065">
    <property type="component" value="Unassembled WGS sequence"/>
</dbReference>
<gene>
    <name evidence="2" type="ORF">GRX01_14670</name>
</gene>
<evidence type="ECO:0000313" key="2">
    <source>
        <dbReference type="EMBL" id="MXR42575.1"/>
    </source>
</evidence>
<accession>A0A6B0SVC1</accession>
<protein>
    <submittedName>
        <fullName evidence="2">Uncharacterized protein</fullName>
    </submittedName>
</protein>
<reference evidence="2 3" key="1">
    <citation type="submission" date="2019-12" db="EMBL/GenBank/DDBJ databases">
        <title>Isolation and characterization of three novel carbon monoxide-oxidizing members of Halobacteria from salione crusts and soils.</title>
        <authorList>
            <person name="Myers M.R."/>
            <person name="King G.M."/>
        </authorList>
    </citation>
    <scope>NUCLEOTIDE SEQUENCE [LARGE SCALE GENOMIC DNA]</scope>
    <source>
        <strain evidence="2 3">WSA2</strain>
    </source>
</reference>